<evidence type="ECO:0000256" key="9">
    <source>
        <dbReference type="PIRSR" id="PIRSR601834-1"/>
    </source>
</evidence>
<dbReference type="EMBL" id="CAJNJA010024475">
    <property type="protein sequence ID" value="CAE7527109.1"/>
    <property type="molecule type" value="Genomic_DNA"/>
</dbReference>
<keyword evidence="3" id="KW-0001">2Fe-2S</keyword>
<dbReference type="InterPro" id="IPR054716">
    <property type="entry name" value="Sol_Rieske_ferrdox_dom"/>
</dbReference>
<dbReference type="Proteomes" id="UP000601435">
    <property type="component" value="Unassembled WGS sequence"/>
</dbReference>
<dbReference type="Gene3D" id="2.102.10.10">
    <property type="entry name" value="Rieske [2Fe-2S] iron-sulphur domain"/>
    <property type="match status" value="1"/>
</dbReference>
<feature type="binding site" evidence="9">
    <location>
        <position position="280"/>
    </location>
    <ligand>
        <name>FAD</name>
        <dbReference type="ChEBI" id="CHEBI:57692"/>
    </ligand>
</feature>
<dbReference type="InterPro" id="IPR001834">
    <property type="entry name" value="CBR-like"/>
</dbReference>
<proteinExistence type="predicted"/>
<evidence type="ECO:0000256" key="7">
    <source>
        <dbReference type="ARBA" id="ARBA00023004"/>
    </source>
</evidence>
<dbReference type="InterPro" id="IPR036922">
    <property type="entry name" value="Rieske_2Fe-2S_sf"/>
</dbReference>
<dbReference type="InterPro" id="IPR008333">
    <property type="entry name" value="Cbr1-like_FAD-bd_dom"/>
</dbReference>
<dbReference type="OrthoDB" id="426882at2759"/>
<dbReference type="GO" id="GO:0051537">
    <property type="term" value="F:2 iron, 2 sulfur cluster binding"/>
    <property type="evidence" value="ECO:0007669"/>
    <property type="project" value="UniProtKB-KW"/>
</dbReference>
<evidence type="ECO:0000256" key="5">
    <source>
        <dbReference type="ARBA" id="ARBA00022827"/>
    </source>
</evidence>
<dbReference type="PROSITE" id="PS51384">
    <property type="entry name" value="FAD_FR"/>
    <property type="match status" value="1"/>
</dbReference>
<keyword evidence="5 9" id="KW-0274">FAD</keyword>
<evidence type="ECO:0000256" key="4">
    <source>
        <dbReference type="ARBA" id="ARBA00022723"/>
    </source>
</evidence>
<sequence length="462" mass="50876">TALPRRGDRLHAEVHGRFVSVLRGRGGALHCIDSICYHTGGPLAIGDIEEVNGDLCIRCPWHDYDVRLEDGAKPYQSMKFDPATKKLVPDGWKFTRNTQRMHEVVLREGAAPEGGIWVRLSTEGKFESDQFAYNDNAAKNVARGDRTFAPDGKSPESPEKSGTSGYKRSGEVIAEMRAKASAQKMPPPPALLTQPATLQSLHPLEWRPFRLLSKKQLAGSVWLFRFALPTDQQLGWSSLRHVRMRIPLPKMDGTGPAAVEREYTPVSPLGRTGSFDLAVKIYPEGMLTARLAKMAPGQLVDICGPLGDFTFSWSAKTLTRLVKSPLEQTLKFNSIVFVVAGSGVTPAIQALQDWVASGRAGRDVTVTVIYSTRDEDEIAFLPELRQLAQQFADRFRLHLAVSQPRTDAFAEGHRGRIDEKVLQQWLGQGGVDTLALVCGPPGFNEIMKEALGNLGFAHVLCL</sequence>
<dbReference type="InterPro" id="IPR017938">
    <property type="entry name" value="Riboflavin_synthase-like_b-brl"/>
</dbReference>
<keyword evidence="6" id="KW-0560">Oxidoreductase</keyword>
<feature type="compositionally biased region" description="Basic and acidic residues" evidence="10">
    <location>
        <begin position="142"/>
        <end position="159"/>
    </location>
</feature>
<dbReference type="CDD" id="cd03467">
    <property type="entry name" value="Rieske"/>
    <property type="match status" value="1"/>
</dbReference>
<evidence type="ECO:0000256" key="10">
    <source>
        <dbReference type="SAM" id="MobiDB-lite"/>
    </source>
</evidence>
<organism evidence="13 14">
    <name type="scientific">Symbiodinium necroappetens</name>
    <dbReference type="NCBI Taxonomy" id="1628268"/>
    <lineage>
        <taxon>Eukaryota</taxon>
        <taxon>Sar</taxon>
        <taxon>Alveolata</taxon>
        <taxon>Dinophyceae</taxon>
        <taxon>Suessiales</taxon>
        <taxon>Symbiodiniaceae</taxon>
        <taxon>Symbiodinium</taxon>
    </lineage>
</organism>
<dbReference type="Gene3D" id="2.40.30.10">
    <property type="entry name" value="Translation factors"/>
    <property type="match status" value="1"/>
</dbReference>
<dbReference type="InterPro" id="IPR017941">
    <property type="entry name" value="Rieske_2Fe-2S"/>
</dbReference>
<evidence type="ECO:0000313" key="14">
    <source>
        <dbReference type="Proteomes" id="UP000601435"/>
    </source>
</evidence>
<feature type="binding site" evidence="9">
    <location>
        <position position="345"/>
    </location>
    <ligand>
        <name>FAD</name>
        <dbReference type="ChEBI" id="CHEBI:57692"/>
    </ligand>
</feature>
<protein>
    <submittedName>
        <fullName evidence="13">NIA1 protein</fullName>
    </submittedName>
</protein>
<dbReference type="AlphaFoldDB" id="A0A812THM5"/>
<comment type="caution">
    <text evidence="13">The sequence shown here is derived from an EMBL/GenBank/DDBJ whole genome shotgun (WGS) entry which is preliminary data.</text>
</comment>
<name>A0A812THM5_9DINO</name>
<feature type="domain" description="FAD-binding FR-type" evidence="12">
    <location>
        <begin position="204"/>
        <end position="312"/>
    </location>
</feature>
<evidence type="ECO:0000256" key="3">
    <source>
        <dbReference type="ARBA" id="ARBA00022714"/>
    </source>
</evidence>
<reference evidence="13" key="1">
    <citation type="submission" date="2021-02" db="EMBL/GenBank/DDBJ databases">
        <authorList>
            <person name="Dougan E. K."/>
            <person name="Rhodes N."/>
            <person name="Thang M."/>
            <person name="Chan C."/>
        </authorList>
    </citation>
    <scope>NUCLEOTIDE SEQUENCE</scope>
</reference>
<accession>A0A812THM5</accession>
<evidence type="ECO:0000256" key="1">
    <source>
        <dbReference type="ARBA" id="ARBA00001974"/>
    </source>
</evidence>
<dbReference type="Gene3D" id="3.40.50.80">
    <property type="entry name" value="Nucleotide-binding domain of ferredoxin-NADP reductase (FNR) module"/>
    <property type="match status" value="1"/>
</dbReference>
<evidence type="ECO:0000259" key="11">
    <source>
        <dbReference type="PROSITE" id="PS51296"/>
    </source>
</evidence>
<dbReference type="SUPFAM" id="SSF52343">
    <property type="entry name" value="Ferredoxin reductase-like, C-terminal NADP-linked domain"/>
    <property type="match status" value="1"/>
</dbReference>
<evidence type="ECO:0000256" key="6">
    <source>
        <dbReference type="ARBA" id="ARBA00023002"/>
    </source>
</evidence>
<dbReference type="PANTHER" id="PTHR19370">
    <property type="entry name" value="NADH-CYTOCHROME B5 REDUCTASE"/>
    <property type="match status" value="1"/>
</dbReference>
<comment type="cofactor">
    <cofactor evidence="1 9">
        <name>FAD</name>
        <dbReference type="ChEBI" id="CHEBI:57692"/>
    </cofactor>
</comment>
<dbReference type="SUPFAM" id="SSF50022">
    <property type="entry name" value="ISP domain"/>
    <property type="match status" value="1"/>
</dbReference>
<evidence type="ECO:0000313" key="13">
    <source>
        <dbReference type="EMBL" id="CAE7527109.1"/>
    </source>
</evidence>
<dbReference type="PROSITE" id="PS51296">
    <property type="entry name" value="RIESKE"/>
    <property type="match status" value="1"/>
</dbReference>
<feature type="binding site" evidence="9">
    <location>
        <position position="261"/>
    </location>
    <ligand>
        <name>FAD</name>
        <dbReference type="ChEBI" id="CHEBI:57692"/>
    </ligand>
</feature>
<evidence type="ECO:0000256" key="8">
    <source>
        <dbReference type="ARBA" id="ARBA00023014"/>
    </source>
</evidence>
<evidence type="ECO:0000256" key="2">
    <source>
        <dbReference type="ARBA" id="ARBA00022630"/>
    </source>
</evidence>
<keyword evidence="4" id="KW-0479">Metal-binding</keyword>
<dbReference type="GO" id="GO:0016491">
    <property type="term" value="F:oxidoreductase activity"/>
    <property type="evidence" value="ECO:0007669"/>
    <property type="project" value="UniProtKB-KW"/>
</dbReference>
<feature type="binding site" evidence="9">
    <location>
        <position position="263"/>
    </location>
    <ligand>
        <name>FAD</name>
        <dbReference type="ChEBI" id="CHEBI:57692"/>
    </ligand>
</feature>
<keyword evidence="7" id="KW-0408">Iron</keyword>
<keyword evidence="2 9" id="KW-0285">Flavoprotein</keyword>
<dbReference type="Pfam" id="PF00970">
    <property type="entry name" value="FAD_binding_6"/>
    <property type="match status" value="1"/>
</dbReference>
<keyword evidence="8" id="KW-0411">Iron-sulfur</keyword>
<dbReference type="CDD" id="cd06183">
    <property type="entry name" value="cyt_b5_reduct_like"/>
    <property type="match status" value="1"/>
</dbReference>
<dbReference type="InterPro" id="IPR017927">
    <property type="entry name" value="FAD-bd_FR_type"/>
</dbReference>
<feature type="non-terminal residue" evidence="13">
    <location>
        <position position="1"/>
    </location>
</feature>
<keyword evidence="14" id="KW-1185">Reference proteome</keyword>
<feature type="domain" description="Rieske" evidence="11">
    <location>
        <begin position="1"/>
        <end position="62"/>
    </location>
</feature>
<dbReference type="Pfam" id="PF22543">
    <property type="entry name" value="Rieske_4"/>
    <property type="match status" value="1"/>
</dbReference>
<dbReference type="PRINTS" id="PR00406">
    <property type="entry name" value="CYTB5RDTASE"/>
</dbReference>
<dbReference type="SUPFAM" id="SSF63380">
    <property type="entry name" value="Riboflavin synthase domain-like"/>
    <property type="match status" value="1"/>
</dbReference>
<gene>
    <name evidence="13" type="primary">NIA1</name>
    <name evidence="13" type="ORF">SNEC2469_LOCUS15116</name>
</gene>
<evidence type="ECO:0000259" key="12">
    <source>
        <dbReference type="PROSITE" id="PS51384"/>
    </source>
</evidence>
<feature type="region of interest" description="Disordered" evidence="10">
    <location>
        <begin position="142"/>
        <end position="169"/>
    </location>
</feature>
<dbReference type="Pfam" id="PF00175">
    <property type="entry name" value="NAD_binding_1"/>
    <property type="match status" value="1"/>
</dbReference>
<dbReference type="GO" id="GO:0046872">
    <property type="term" value="F:metal ion binding"/>
    <property type="evidence" value="ECO:0007669"/>
    <property type="project" value="UniProtKB-KW"/>
</dbReference>
<dbReference type="InterPro" id="IPR001433">
    <property type="entry name" value="OxRdtase_FAD/NAD-bd"/>
</dbReference>
<dbReference type="InterPro" id="IPR039261">
    <property type="entry name" value="FNR_nucleotide-bd"/>
</dbReference>